<accession>A0A1J1HB81</accession>
<feature type="transmembrane region" description="Helical" evidence="13">
    <location>
        <begin position="296"/>
        <end position="318"/>
    </location>
</feature>
<sequence length="356" mass="41632">MKSLYLLCFSLVASLVLSNSVVLEFKHKIIISLIISFFNFFVLKNVIQRITFSIKKDVFTIIINSAIIFYYVVIIFCQFFSTNEIKYIIKLLNKNIVFHTVEKSYMDNCNSLNNITDKLDIFVIAHLLGWFIKGFAMRNFFLLNLNSVLFELLELKFQHLLPNFYECWWDHVILDVLGCNLIGIVSSILIMRYFNIPLYDWKIPDKIKLKKKNLIFPALDRICRKMFKNSASLLLLIFYSVMVNIIDLNIFFLKAELNLHPTNYMIFFRTALVVLISVKASVELHNCISKEVNTEGVFYVFIVATIFLLELLLCVKWKHNLISDNSDLAIINATWLFITSTFSSVLLFLYANEYLI</sequence>
<dbReference type="AlphaFoldDB" id="A0A1J1HB81"/>
<feature type="transmembrane region" description="Helical" evidence="13">
    <location>
        <begin position="59"/>
        <end position="81"/>
    </location>
</feature>
<evidence type="ECO:0000256" key="4">
    <source>
        <dbReference type="ARBA" id="ARBA00022679"/>
    </source>
</evidence>
<keyword evidence="5 13" id="KW-0812">Transmembrane</keyword>
<dbReference type="KEGG" id="prel:PRELSG_1103700"/>
<evidence type="ECO:0000256" key="10">
    <source>
        <dbReference type="ARBA" id="ARBA00023209"/>
    </source>
</evidence>
<dbReference type="GO" id="GO:0006659">
    <property type="term" value="P:phosphatidylserine biosynthetic process"/>
    <property type="evidence" value="ECO:0007669"/>
    <property type="project" value="InterPro"/>
</dbReference>
<feature type="transmembrane region" description="Helical" evidence="13">
    <location>
        <begin position="264"/>
        <end position="284"/>
    </location>
</feature>
<keyword evidence="10" id="KW-0594">Phospholipid biosynthesis</keyword>
<reference evidence="15 16" key="1">
    <citation type="submission" date="2015-04" db="EMBL/GenBank/DDBJ databases">
        <authorList>
            <consortium name="Pathogen Informatics"/>
        </authorList>
    </citation>
    <scope>NUCLEOTIDE SEQUENCE [LARGE SCALE GENOMIC DNA]</scope>
    <source>
        <strain evidence="15 16">SGS1</strain>
    </source>
</reference>
<comment type="pathway">
    <text evidence="2">Lipid metabolism.</text>
</comment>
<dbReference type="Pfam" id="PF03034">
    <property type="entry name" value="PSS"/>
    <property type="match status" value="1"/>
</dbReference>
<organism evidence="15 16">
    <name type="scientific">Plasmodium relictum</name>
    <dbReference type="NCBI Taxonomy" id="85471"/>
    <lineage>
        <taxon>Eukaryota</taxon>
        <taxon>Sar</taxon>
        <taxon>Alveolata</taxon>
        <taxon>Apicomplexa</taxon>
        <taxon>Aconoidasida</taxon>
        <taxon>Haemosporida</taxon>
        <taxon>Plasmodiidae</taxon>
        <taxon>Plasmodium</taxon>
        <taxon>Plasmodium (Haemamoeba)</taxon>
    </lineage>
</organism>
<feature type="transmembrane region" description="Helical" evidence="13">
    <location>
        <begin position="172"/>
        <end position="194"/>
    </location>
</feature>
<evidence type="ECO:0000256" key="8">
    <source>
        <dbReference type="ARBA" id="ARBA00023098"/>
    </source>
</evidence>
<evidence type="ECO:0000256" key="6">
    <source>
        <dbReference type="ARBA" id="ARBA00022824"/>
    </source>
</evidence>
<keyword evidence="4 15" id="KW-0808">Transferase</keyword>
<gene>
    <name evidence="15" type="ORF">PRELSG_1103700</name>
</gene>
<evidence type="ECO:0000256" key="3">
    <source>
        <dbReference type="ARBA" id="ARBA00022516"/>
    </source>
</evidence>
<evidence type="ECO:0000256" key="1">
    <source>
        <dbReference type="ARBA" id="ARBA00004477"/>
    </source>
</evidence>
<feature type="chain" id="PRO_5012565849" evidence="14">
    <location>
        <begin position="19"/>
        <end position="356"/>
    </location>
</feature>
<dbReference type="RefSeq" id="XP_028533693.1">
    <property type="nucleotide sequence ID" value="XM_028677288.1"/>
</dbReference>
<keyword evidence="8" id="KW-0443">Lipid metabolism</keyword>
<evidence type="ECO:0000256" key="14">
    <source>
        <dbReference type="SAM" id="SignalP"/>
    </source>
</evidence>
<evidence type="ECO:0000256" key="13">
    <source>
        <dbReference type="SAM" id="Phobius"/>
    </source>
</evidence>
<dbReference type="PANTHER" id="PTHR15362:SF7">
    <property type="entry name" value="PHOSPHATIDYLSERINE SYNTHASE 2"/>
    <property type="match status" value="1"/>
</dbReference>
<dbReference type="OMA" id="YMENCNS"/>
<proteinExistence type="predicted"/>
<evidence type="ECO:0000256" key="9">
    <source>
        <dbReference type="ARBA" id="ARBA00023136"/>
    </source>
</evidence>
<keyword evidence="7 13" id="KW-1133">Transmembrane helix</keyword>
<evidence type="ECO:0000256" key="11">
    <source>
        <dbReference type="ARBA" id="ARBA00023264"/>
    </source>
</evidence>
<dbReference type="OrthoDB" id="10265393at2759"/>
<feature type="transmembrane region" description="Helical" evidence="13">
    <location>
        <begin position="330"/>
        <end position="351"/>
    </location>
</feature>
<evidence type="ECO:0000256" key="7">
    <source>
        <dbReference type="ARBA" id="ARBA00022989"/>
    </source>
</evidence>
<feature type="transmembrane region" description="Helical" evidence="13">
    <location>
        <begin position="28"/>
        <end position="47"/>
    </location>
</feature>
<dbReference type="Proteomes" id="UP000220158">
    <property type="component" value="Chromosome 11"/>
</dbReference>
<evidence type="ECO:0000256" key="5">
    <source>
        <dbReference type="ARBA" id="ARBA00022692"/>
    </source>
</evidence>
<comment type="subcellular location">
    <subcellularLocation>
        <location evidence="1">Endoplasmic reticulum membrane</location>
        <topology evidence="1">Multi-pass membrane protein</topology>
    </subcellularLocation>
</comment>
<name>A0A1J1HB81_PLARL</name>
<dbReference type="GeneID" id="39736813"/>
<evidence type="ECO:0000256" key="2">
    <source>
        <dbReference type="ARBA" id="ARBA00005189"/>
    </source>
</evidence>
<evidence type="ECO:0000256" key="12">
    <source>
        <dbReference type="ARBA" id="ARBA00025707"/>
    </source>
</evidence>
<dbReference type="InterPro" id="IPR004277">
    <property type="entry name" value="PSS"/>
</dbReference>
<comment type="pathway">
    <text evidence="12">Phospholipid metabolism.</text>
</comment>
<dbReference type="GO" id="GO:0005789">
    <property type="term" value="C:endoplasmic reticulum membrane"/>
    <property type="evidence" value="ECO:0007669"/>
    <property type="project" value="UniProtKB-SubCell"/>
</dbReference>
<dbReference type="GO" id="GO:0003882">
    <property type="term" value="F:CDP-diacylglycerol-serine O-phosphatidyltransferase activity"/>
    <property type="evidence" value="ECO:0007669"/>
    <property type="project" value="UniProtKB-EC"/>
</dbReference>
<dbReference type="VEuPathDB" id="PlasmoDB:PRELSG_1103700"/>
<dbReference type="EC" id="2.7.8.8" evidence="15"/>
<keyword evidence="14" id="KW-0732">Signal</keyword>
<protein>
    <submittedName>
        <fullName evidence="15">Phosphatidylserine synthase, putative</fullName>
        <ecNumber evidence="15">2.7.8.8</ecNumber>
    </submittedName>
</protein>
<dbReference type="EMBL" id="LN835306">
    <property type="protein sequence ID" value="CRH00690.1"/>
    <property type="molecule type" value="Genomic_DNA"/>
</dbReference>
<keyword evidence="3" id="KW-0444">Lipid biosynthesis</keyword>
<keyword evidence="11" id="KW-1208">Phospholipid metabolism</keyword>
<keyword evidence="16" id="KW-1185">Reference proteome</keyword>
<dbReference type="GO" id="GO:0106245">
    <property type="term" value="F:L-serine-phosphatidylethanolamine phosphatidyltransferase activity"/>
    <property type="evidence" value="ECO:0007669"/>
    <property type="project" value="InterPro"/>
</dbReference>
<evidence type="ECO:0000313" key="15">
    <source>
        <dbReference type="EMBL" id="CRH00690.1"/>
    </source>
</evidence>
<feature type="transmembrane region" description="Helical" evidence="13">
    <location>
        <begin position="231"/>
        <end position="252"/>
    </location>
</feature>
<dbReference type="PANTHER" id="PTHR15362">
    <property type="entry name" value="PHOSPHATIDYLINOSITOL SYNTHASE"/>
    <property type="match status" value="1"/>
</dbReference>
<evidence type="ECO:0000313" key="16">
    <source>
        <dbReference type="Proteomes" id="UP000220158"/>
    </source>
</evidence>
<feature type="signal peptide" evidence="14">
    <location>
        <begin position="1"/>
        <end position="18"/>
    </location>
</feature>
<keyword evidence="6" id="KW-0256">Endoplasmic reticulum</keyword>
<keyword evidence="9 13" id="KW-0472">Membrane</keyword>